<sequence>MVGVGILTRTQTVFLVTMKRLMRELWRRTQLAMSPSSARIWPLKTRVWEETGMPWYFSTFCLISKTVSKNPTSIMKGLPFWFWGKKIKSIFAQQQEEERRRVLGGFS</sequence>
<reference evidence="1" key="1">
    <citation type="submission" date="2023-07" db="EMBL/GenBank/DDBJ databases">
        <title>draft genome sequence of fig (Ficus carica).</title>
        <authorList>
            <person name="Takahashi T."/>
            <person name="Nishimura K."/>
        </authorList>
    </citation>
    <scope>NUCLEOTIDE SEQUENCE</scope>
</reference>
<dbReference type="Proteomes" id="UP001187192">
    <property type="component" value="Unassembled WGS sequence"/>
</dbReference>
<dbReference type="EMBL" id="BTGU01009527">
    <property type="protein sequence ID" value="GMN25315.1"/>
    <property type="molecule type" value="Genomic_DNA"/>
</dbReference>
<gene>
    <name evidence="1" type="ORF">TIFTF001_051435</name>
</gene>
<accession>A0AA88CP11</accession>
<proteinExistence type="predicted"/>
<evidence type="ECO:0000313" key="2">
    <source>
        <dbReference type="Proteomes" id="UP001187192"/>
    </source>
</evidence>
<dbReference type="AlphaFoldDB" id="A0AA88CP11"/>
<name>A0AA88CP11_FICCA</name>
<evidence type="ECO:0000313" key="1">
    <source>
        <dbReference type="EMBL" id="GMN25315.1"/>
    </source>
</evidence>
<keyword evidence="2" id="KW-1185">Reference proteome</keyword>
<organism evidence="1 2">
    <name type="scientific">Ficus carica</name>
    <name type="common">Common fig</name>
    <dbReference type="NCBI Taxonomy" id="3494"/>
    <lineage>
        <taxon>Eukaryota</taxon>
        <taxon>Viridiplantae</taxon>
        <taxon>Streptophyta</taxon>
        <taxon>Embryophyta</taxon>
        <taxon>Tracheophyta</taxon>
        <taxon>Spermatophyta</taxon>
        <taxon>Magnoliopsida</taxon>
        <taxon>eudicotyledons</taxon>
        <taxon>Gunneridae</taxon>
        <taxon>Pentapetalae</taxon>
        <taxon>rosids</taxon>
        <taxon>fabids</taxon>
        <taxon>Rosales</taxon>
        <taxon>Moraceae</taxon>
        <taxon>Ficeae</taxon>
        <taxon>Ficus</taxon>
    </lineage>
</organism>
<protein>
    <submittedName>
        <fullName evidence="1">Uncharacterized protein</fullName>
    </submittedName>
</protein>
<comment type="caution">
    <text evidence="1">The sequence shown here is derived from an EMBL/GenBank/DDBJ whole genome shotgun (WGS) entry which is preliminary data.</text>
</comment>